<evidence type="ECO:0000256" key="1">
    <source>
        <dbReference type="SAM" id="MobiDB-lite"/>
    </source>
</evidence>
<dbReference type="InterPro" id="IPR040047">
    <property type="entry name" value="VPS50"/>
</dbReference>
<dbReference type="Pfam" id="PF10474">
    <property type="entry name" value="Syndetin_C"/>
    <property type="match status" value="1"/>
</dbReference>
<dbReference type="GeneID" id="25742011"/>
<feature type="compositionally biased region" description="Low complexity" evidence="1">
    <location>
        <begin position="41"/>
        <end position="60"/>
    </location>
</feature>
<dbReference type="KEGG" id="mng:MNEG_9136"/>
<dbReference type="OrthoDB" id="10263345at2759"/>
<dbReference type="EMBL" id="KK102050">
    <property type="protein sequence ID" value="KIY98822.1"/>
    <property type="molecule type" value="Genomic_DNA"/>
</dbReference>
<dbReference type="PANTHER" id="PTHR13258:SF0">
    <property type="entry name" value="SYNDETIN"/>
    <property type="match status" value="1"/>
</dbReference>
<evidence type="ECO:0000313" key="3">
    <source>
        <dbReference type="EMBL" id="KIY98822.1"/>
    </source>
</evidence>
<feature type="compositionally biased region" description="Basic and acidic residues" evidence="1">
    <location>
        <begin position="1"/>
        <end position="10"/>
    </location>
</feature>
<gene>
    <name evidence="3" type="ORF">MNEG_9136</name>
</gene>
<protein>
    <recommendedName>
        <fullName evidence="2">Syndetin C-terminal domain-containing protein</fullName>
    </recommendedName>
</protein>
<dbReference type="RefSeq" id="XP_013897842.1">
    <property type="nucleotide sequence ID" value="XM_014042388.1"/>
</dbReference>
<feature type="region of interest" description="Disordered" evidence="1">
    <location>
        <begin position="237"/>
        <end position="256"/>
    </location>
</feature>
<accession>A0A0D2JHH1</accession>
<organism evidence="3 4">
    <name type="scientific">Monoraphidium neglectum</name>
    <dbReference type="NCBI Taxonomy" id="145388"/>
    <lineage>
        <taxon>Eukaryota</taxon>
        <taxon>Viridiplantae</taxon>
        <taxon>Chlorophyta</taxon>
        <taxon>core chlorophytes</taxon>
        <taxon>Chlorophyceae</taxon>
        <taxon>CS clade</taxon>
        <taxon>Sphaeropleales</taxon>
        <taxon>Selenastraceae</taxon>
        <taxon>Monoraphidium</taxon>
    </lineage>
</organism>
<dbReference type="AlphaFoldDB" id="A0A0D2JHH1"/>
<feature type="region of interest" description="Disordered" evidence="1">
    <location>
        <begin position="1"/>
        <end position="22"/>
    </location>
</feature>
<dbReference type="GO" id="GO:0032456">
    <property type="term" value="P:endocytic recycling"/>
    <property type="evidence" value="ECO:0007669"/>
    <property type="project" value="InterPro"/>
</dbReference>
<feature type="region of interest" description="Disordered" evidence="1">
    <location>
        <begin position="34"/>
        <end position="70"/>
    </location>
</feature>
<dbReference type="Proteomes" id="UP000054498">
    <property type="component" value="Unassembled WGS sequence"/>
</dbReference>
<dbReference type="InterPro" id="IPR019514">
    <property type="entry name" value="Syndetin_C"/>
</dbReference>
<feature type="compositionally biased region" description="Gly residues" evidence="1">
    <location>
        <begin position="99"/>
        <end position="113"/>
    </location>
</feature>
<dbReference type="STRING" id="145388.A0A0D2JHH1"/>
<dbReference type="GO" id="GO:0005829">
    <property type="term" value="C:cytosol"/>
    <property type="evidence" value="ECO:0007669"/>
    <property type="project" value="GOC"/>
</dbReference>
<feature type="domain" description="Syndetin C-terminal" evidence="2">
    <location>
        <begin position="267"/>
        <end position="446"/>
    </location>
</feature>
<dbReference type="GO" id="GO:1990745">
    <property type="term" value="C:EARP complex"/>
    <property type="evidence" value="ECO:0007669"/>
    <property type="project" value="InterPro"/>
</dbReference>
<evidence type="ECO:0000313" key="4">
    <source>
        <dbReference type="Proteomes" id="UP000054498"/>
    </source>
</evidence>
<feature type="compositionally biased region" description="Low complexity" evidence="1">
    <location>
        <begin position="145"/>
        <end position="201"/>
    </location>
</feature>
<dbReference type="GO" id="GO:0000149">
    <property type="term" value="F:SNARE binding"/>
    <property type="evidence" value="ECO:0007669"/>
    <property type="project" value="TreeGrafter"/>
</dbReference>
<keyword evidence="4" id="KW-1185">Reference proteome</keyword>
<reference evidence="3 4" key="1">
    <citation type="journal article" date="2013" name="BMC Genomics">
        <title>Reconstruction of the lipid metabolism for the microalga Monoraphidium neglectum from its genome sequence reveals characteristics suitable for biofuel production.</title>
        <authorList>
            <person name="Bogen C."/>
            <person name="Al-Dilaimi A."/>
            <person name="Albersmeier A."/>
            <person name="Wichmann J."/>
            <person name="Grundmann M."/>
            <person name="Rupp O."/>
            <person name="Lauersen K.J."/>
            <person name="Blifernez-Klassen O."/>
            <person name="Kalinowski J."/>
            <person name="Goesmann A."/>
            <person name="Mussgnug J.H."/>
            <person name="Kruse O."/>
        </authorList>
    </citation>
    <scope>NUCLEOTIDE SEQUENCE [LARGE SCALE GENOMIC DNA]</scope>
    <source>
        <strain evidence="3 4">SAG 48.87</strain>
    </source>
</reference>
<sequence length="454" mass="46024">MRSPVEDLLRNKPAAKPLATPSFLDFSLPSINLGGGGGGAATTNSSSSSALAGAASASASGGAGGGGAASKFDMFTRKFKETMVDLINTDLSQPYETGPGSGGRPGGAGGGAGSPQLRAGTPTQQQQLPQRAATPGAPGAPPSASPQQQQQQQQRPAQASPAPQQPRDAPSPSPAGAEAAPPSPAAGSPSPSPSPSQAQQGGRWGLRERTVAIESLTAIADELKAARGALTSLLGGGAASASGGGLGSGSGGGGGAGGAALAREVELYYSRTVDAGMFDSDRGTAAQIAAAGYASREPAANYQPWSEALLRHMRSFGQFVAAAGLPGDIQKQMWEHAARLAADAVLDGLARCRRCSVEGRAAMSLDFGYVEKGLRGLLPAGASAGSSLRLLDAYIKAFYMPWEELPRWSQVHLAEYGKAKILALIETMAEAYGVKRAAKTALLERLNAELDEFA</sequence>
<dbReference type="GO" id="GO:0042147">
    <property type="term" value="P:retrograde transport, endosome to Golgi"/>
    <property type="evidence" value="ECO:0007669"/>
    <property type="project" value="InterPro"/>
</dbReference>
<proteinExistence type="predicted"/>
<name>A0A0D2JHH1_9CHLO</name>
<dbReference type="PANTHER" id="PTHR13258">
    <property type="entry name" value="SYNDETIN"/>
    <property type="match status" value="1"/>
</dbReference>
<feature type="region of interest" description="Disordered" evidence="1">
    <location>
        <begin position="90"/>
        <end position="204"/>
    </location>
</feature>
<evidence type="ECO:0000259" key="2">
    <source>
        <dbReference type="Pfam" id="PF10474"/>
    </source>
</evidence>